<reference evidence="10 11" key="2">
    <citation type="submission" date="2018-05" db="EMBL/GenBank/DDBJ databases">
        <authorList>
            <person name="Lanie J.A."/>
            <person name="Ng W.-L."/>
            <person name="Kazmierczak K.M."/>
            <person name="Andrzejewski T.M."/>
            <person name="Davidsen T.M."/>
            <person name="Wayne K.J."/>
            <person name="Tettelin H."/>
            <person name="Glass J.I."/>
            <person name="Rusch D."/>
            <person name="Podicherti R."/>
            <person name="Tsui H.-C.T."/>
            <person name="Winkler M.E."/>
        </authorList>
    </citation>
    <scope>NUCLEOTIDE SEQUENCE [LARGE SCALE GENOMIC DNA]</scope>
    <source>
        <strain evidence="10 11">C305</strain>
    </source>
</reference>
<dbReference type="InterPro" id="IPR003439">
    <property type="entry name" value="ABC_transporter-like_ATP-bd"/>
</dbReference>
<feature type="transmembrane region" description="Helical" evidence="7">
    <location>
        <begin position="91"/>
        <end position="112"/>
    </location>
</feature>
<dbReference type="PROSITE" id="PS50929">
    <property type="entry name" value="ABC_TM1F"/>
    <property type="match status" value="1"/>
</dbReference>
<comment type="subcellular location">
    <subcellularLocation>
        <location evidence="1">Cell membrane</location>
        <topology evidence="1">Multi-pass membrane protein</topology>
    </subcellularLocation>
</comment>
<dbReference type="Gene3D" id="1.20.1560.10">
    <property type="entry name" value="ABC transporter type 1, transmembrane domain"/>
    <property type="match status" value="1"/>
</dbReference>
<dbReference type="PANTHER" id="PTHR43394">
    <property type="entry name" value="ATP-DEPENDENT PERMEASE MDL1, MITOCHONDRIAL"/>
    <property type="match status" value="1"/>
</dbReference>
<feature type="transmembrane region" description="Helical" evidence="7">
    <location>
        <begin position="197"/>
        <end position="214"/>
    </location>
</feature>
<reference evidence="10 11" key="1">
    <citation type="submission" date="2018-05" db="EMBL/GenBank/DDBJ databases">
        <title>Brumimicrobium oceani sp. nov., isolated from coastal sediment.</title>
        <authorList>
            <person name="Kou Y."/>
        </authorList>
    </citation>
    <scope>NUCLEOTIDE SEQUENCE [LARGE SCALE GENOMIC DNA]</scope>
    <source>
        <strain evidence="10 11">C305</strain>
    </source>
</reference>
<keyword evidence="6 7" id="KW-0472">Membrane</keyword>
<dbReference type="SUPFAM" id="SSF52540">
    <property type="entry name" value="P-loop containing nucleoside triphosphate hydrolases"/>
    <property type="match status" value="1"/>
</dbReference>
<dbReference type="Pfam" id="PF00664">
    <property type="entry name" value="ABC_membrane"/>
    <property type="match status" value="1"/>
</dbReference>
<dbReference type="OrthoDB" id="9780296at2"/>
<dbReference type="EMBL" id="QFRJ01000010">
    <property type="protein sequence ID" value="PWH84881.1"/>
    <property type="molecule type" value="Genomic_DNA"/>
</dbReference>
<evidence type="ECO:0000313" key="11">
    <source>
        <dbReference type="Proteomes" id="UP000245370"/>
    </source>
</evidence>
<dbReference type="FunFam" id="3.40.50.300:FF:000218">
    <property type="entry name" value="Multidrug ABC transporter ATP-binding protein"/>
    <property type="match status" value="1"/>
</dbReference>
<keyword evidence="5 7" id="KW-1133">Transmembrane helix</keyword>
<evidence type="ECO:0000259" key="9">
    <source>
        <dbReference type="PROSITE" id="PS50929"/>
    </source>
</evidence>
<name>A0A2U2XB00_9FLAO</name>
<dbReference type="Pfam" id="PF00005">
    <property type="entry name" value="ABC_tran"/>
    <property type="match status" value="1"/>
</dbReference>
<feature type="transmembrane region" description="Helical" evidence="7">
    <location>
        <begin position="285"/>
        <end position="303"/>
    </location>
</feature>
<dbReference type="PROSITE" id="PS00211">
    <property type="entry name" value="ABC_TRANSPORTER_1"/>
    <property type="match status" value="1"/>
</dbReference>
<sequence>MKQLSTIFNATFVYKWRAIATILFNLFYVLFNLISLVLFVPFLQVIFPSEDIEIVNKPSFSGGGVTAYFEYVSDYYNYFMVSMAQEDPKNALLFVCVTVVIAFFFKSLFRYLAIYHQSQLRMAVVRDYRDKMFSKSMNLPVSFFTEEKKGDLMSRMNSDVNEIEIAVVAVLELIFRDPLSVIITLSVLVYWSPSLTLFSLILLPISALIISRIGKSLKRTASKGQKQLGVLFSFLDEYLGGIRIVKAFNATEESVKKFANINLHHQKLTTRAFRKRDVSSPLNEFLGAVVMISIVWFGGSMILDGTGNGFSGEEFIGFIVVFSQLLVPVQNIAKNSANLSKAKASQERIEEILNADEKILDPKSPRAIQPLEKSISFTNVSFAYQSELVLKELNFELLKGKTVALVGESGSGKSTIADLLPRFYDVTAGEIAYDGTNINLFSLNDLREQIGIVNQESILFNDTVFNNIAFGMKGVTEEEVIQAAKIANAHEFILGMDEGYHTNIGERGNKLSGGQKQRVSIARAVLKNPPIMILDEATSALDTESEKLVQDALNNLMKNRTSLVIAHRLSTIKNADLILVLRKGEIAERGTHEELFAKKGLYHKLSTMQGL</sequence>
<keyword evidence="3" id="KW-0547">Nucleotide-binding</keyword>
<dbReference type="SUPFAM" id="SSF90123">
    <property type="entry name" value="ABC transporter transmembrane region"/>
    <property type="match status" value="1"/>
</dbReference>
<dbReference type="CDD" id="cd03251">
    <property type="entry name" value="ABCC_MsbA"/>
    <property type="match status" value="1"/>
</dbReference>
<evidence type="ECO:0000313" key="10">
    <source>
        <dbReference type="EMBL" id="PWH84881.1"/>
    </source>
</evidence>
<dbReference type="AlphaFoldDB" id="A0A2U2XB00"/>
<feature type="transmembrane region" description="Helical" evidence="7">
    <location>
        <begin position="21"/>
        <end position="47"/>
    </location>
</feature>
<evidence type="ECO:0000256" key="2">
    <source>
        <dbReference type="ARBA" id="ARBA00022692"/>
    </source>
</evidence>
<dbReference type="GO" id="GO:0005886">
    <property type="term" value="C:plasma membrane"/>
    <property type="evidence" value="ECO:0007669"/>
    <property type="project" value="UniProtKB-SubCell"/>
</dbReference>
<dbReference type="InterPro" id="IPR036640">
    <property type="entry name" value="ABC1_TM_sf"/>
</dbReference>
<dbReference type="InterPro" id="IPR027417">
    <property type="entry name" value="P-loop_NTPase"/>
</dbReference>
<evidence type="ECO:0000256" key="5">
    <source>
        <dbReference type="ARBA" id="ARBA00022989"/>
    </source>
</evidence>
<dbReference type="InterPro" id="IPR039421">
    <property type="entry name" value="Type_1_exporter"/>
</dbReference>
<dbReference type="PANTHER" id="PTHR43394:SF1">
    <property type="entry name" value="ATP-BINDING CASSETTE SUB-FAMILY B MEMBER 10, MITOCHONDRIAL"/>
    <property type="match status" value="1"/>
</dbReference>
<accession>A0A2U2XB00</accession>
<keyword evidence="11" id="KW-1185">Reference proteome</keyword>
<dbReference type="InterPro" id="IPR011527">
    <property type="entry name" value="ABC1_TM_dom"/>
</dbReference>
<evidence type="ECO:0000256" key="4">
    <source>
        <dbReference type="ARBA" id="ARBA00022840"/>
    </source>
</evidence>
<protein>
    <submittedName>
        <fullName evidence="10">Antibiotic ABC transporter ATP-binding protein</fullName>
    </submittedName>
</protein>
<feature type="domain" description="ABC transporter" evidence="8">
    <location>
        <begin position="375"/>
        <end position="608"/>
    </location>
</feature>
<evidence type="ECO:0000256" key="1">
    <source>
        <dbReference type="ARBA" id="ARBA00004651"/>
    </source>
</evidence>
<comment type="caution">
    <text evidence="10">The sequence shown here is derived from an EMBL/GenBank/DDBJ whole genome shotgun (WGS) entry which is preliminary data.</text>
</comment>
<feature type="domain" description="ABC transmembrane type-1" evidence="9">
    <location>
        <begin position="19"/>
        <end position="341"/>
    </location>
</feature>
<dbReference type="RefSeq" id="WP_109360074.1">
    <property type="nucleotide sequence ID" value="NZ_QFRJ01000010.1"/>
</dbReference>
<gene>
    <name evidence="10" type="ORF">DIT68_12105</name>
</gene>
<dbReference type="GO" id="GO:0016887">
    <property type="term" value="F:ATP hydrolysis activity"/>
    <property type="evidence" value="ECO:0007669"/>
    <property type="project" value="InterPro"/>
</dbReference>
<keyword evidence="4 10" id="KW-0067">ATP-binding</keyword>
<proteinExistence type="predicted"/>
<keyword evidence="2 7" id="KW-0812">Transmembrane</keyword>
<dbReference type="Gene3D" id="3.40.50.300">
    <property type="entry name" value="P-loop containing nucleotide triphosphate hydrolases"/>
    <property type="match status" value="1"/>
</dbReference>
<evidence type="ECO:0000256" key="3">
    <source>
        <dbReference type="ARBA" id="ARBA00022741"/>
    </source>
</evidence>
<dbReference type="GO" id="GO:0005524">
    <property type="term" value="F:ATP binding"/>
    <property type="evidence" value="ECO:0007669"/>
    <property type="project" value="UniProtKB-KW"/>
</dbReference>
<evidence type="ECO:0000256" key="6">
    <source>
        <dbReference type="ARBA" id="ARBA00023136"/>
    </source>
</evidence>
<dbReference type="PROSITE" id="PS50893">
    <property type="entry name" value="ABC_TRANSPORTER_2"/>
    <property type="match status" value="1"/>
</dbReference>
<dbReference type="GO" id="GO:0015421">
    <property type="term" value="F:ABC-type oligopeptide transporter activity"/>
    <property type="evidence" value="ECO:0007669"/>
    <property type="project" value="TreeGrafter"/>
</dbReference>
<dbReference type="SMART" id="SM00382">
    <property type="entry name" value="AAA"/>
    <property type="match status" value="1"/>
</dbReference>
<dbReference type="InterPro" id="IPR017871">
    <property type="entry name" value="ABC_transporter-like_CS"/>
</dbReference>
<evidence type="ECO:0000256" key="7">
    <source>
        <dbReference type="SAM" id="Phobius"/>
    </source>
</evidence>
<dbReference type="CDD" id="cd18552">
    <property type="entry name" value="ABC_6TM_MsbA_like"/>
    <property type="match status" value="1"/>
</dbReference>
<dbReference type="InterPro" id="IPR003593">
    <property type="entry name" value="AAA+_ATPase"/>
</dbReference>
<evidence type="ECO:0000259" key="8">
    <source>
        <dbReference type="PROSITE" id="PS50893"/>
    </source>
</evidence>
<organism evidence="10 11">
    <name type="scientific">Brumimicrobium oceani</name>
    <dbReference type="NCBI Taxonomy" id="2100725"/>
    <lineage>
        <taxon>Bacteria</taxon>
        <taxon>Pseudomonadati</taxon>
        <taxon>Bacteroidota</taxon>
        <taxon>Flavobacteriia</taxon>
        <taxon>Flavobacteriales</taxon>
        <taxon>Crocinitomicaceae</taxon>
        <taxon>Brumimicrobium</taxon>
    </lineage>
</organism>
<dbReference type="Proteomes" id="UP000245370">
    <property type="component" value="Unassembled WGS sequence"/>
</dbReference>